<dbReference type="RefSeq" id="WP_034554346.1">
    <property type="nucleotide sequence ID" value="NZ_UARG01000017.1"/>
</dbReference>
<feature type="domain" description="Thioredoxin" evidence="5">
    <location>
        <begin position="316"/>
        <end position="455"/>
    </location>
</feature>
<evidence type="ECO:0000256" key="4">
    <source>
        <dbReference type="ARBA" id="ARBA00023284"/>
    </source>
</evidence>
<evidence type="ECO:0000256" key="1">
    <source>
        <dbReference type="ARBA" id="ARBA00004196"/>
    </source>
</evidence>
<dbReference type="Gene3D" id="3.40.30.10">
    <property type="entry name" value="Glutaredoxin"/>
    <property type="match status" value="1"/>
</dbReference>
<keyword evidence="3" id="KW-1015">Disulfide bond</keyword>
<sequence length="455" mass="51504">MMMKRLFILSLAAIGFVACSKRADYIVLSGKVEGTNGIPLELKIIGGEVDQPLHIKPDGTFQDTLRVPSNYYTIFNPQGIEIPLYLEQGDELGVNIDLTKMPLEIKFSGKDTLANAYLHKKADLTMEIQKSGGMQQLLVKAPAEFKTAVNEYSKKYTDLLKNTKNLSKDFVKKEEKAINYEMLYLKSIYKNAHQKLTQEEVALPKEFADELAKIDYDIAEDYNTYRAYKELVTNKLFDKFQDNENDENPWGKLIAHVKGLKSKNIKADLTRYFISGVSVANTPEENAELIKSIKENVKDTAALKELDRRIAVLERLKPGTDFPPFTAEDLNGKPVSYESLKDKLLYIDVWATWCKPCIKEIPSMKALQEAYKGKPVTFVSISVDQDKEAWKAAVQREKLSGIQLYTNLSMNRDFIDNYDLSGIPRFMLVKNGKIISISAPKPSDAKVKELINANL</sequence>
<dbReference type="Proteomes" id="UP000249891">
    <property type="component" value="Unassembled WGS sequence"/>
</dbReference>
<dbReference type="PROSITE" id="PS51257">
    <property type="entry name" value="PROKAR_LIPOPROTEIN"/>
    <property type="match status" value="1"/>
</dbReference>
<dbReference type="AlphaFoldDB" id="A0A2X2RHW8"/>
<accession>A0A2X2RHW8</accession>
<dbReference type="InterPro" id="IPR013766">
    <property type="entry name" value="Thioredoxin_domain"/>
</dbReference>
<evidence type="ECO:0000259" key="5">
    <source>
        <dbReference type="PROSITE" id="PS51352"/>
    </source>
</evidence>
<evidence type="ECO:0000313" key="6">
    <source>
        <dbReference type="EMBL" id="SQA78864.1"/>
    </source>
</evidence>
<dbReference type="InterPro" id="IPR013740">
    <property type="entry name" value="Redoxin"/>
</dbReference>
<comment type="subcellular location">
    <subcellularLocation>
        <location evidence="1">Cell envelope</location>
    </subcellularLocation>
</comment>
<evidence type="ECO:0000256" key="3">
    <source>
        <dbReference type="ARBA" id="ARBA00023157"/>
    </source>
</evidence>
<evidence type="ECO:0000256" key="2">
    <source>
        <dbReference type="ARBA" id="ARBA00022748"/>
    </source>
</evidence>
<gene>
    <name evidence="6" type="primary">resA_2</name>
    <name evidence="6" type="ORF">NCTC11546_02113</name>
</gene>
<dbReference type="GO" id="GO:0016491">
    <property type="term" value="F:oxidoreductase activity"/>
    <property type="evidence" value="ECO:0007669"/>
    <property type="project" value="InterPro"/>
</dbReference>
<dbReference type="GO" id="GO:0017004">
    <property type="term" value="P:cytochrome complex assembly"/>
    <property type="evidence" value="ECO:0007669"/>
    <property type="project" value="UniProtKB-KW"/>
</dbReference>
<dbReference type="PANTHER" id="PTHR42852">
    <property type="entry name" value="THIOL:DISULFIDE INTERCHANGE PROTEIN DSBE"/>
    <property type="match status" value="1"/>
</dbReference>
<dbReference type="InterPro" id="IPR036249">
    <property type="entry name" value="Thioredoxin-like_sf"/>
</dbReference>
<dbReference type="EMBL" id="UARG01000017">
    <property type="protein sequence ID" value="SQA78864.1"/>
    <property type="molecule type" value="Genomic_DNA"/>
</dbReference>
<keyword evidence="2" id="KW-0201">Cytochrome c-type biogenesis</keyword>
<dbReference type="PROSITE" id="PS51352">
    <property type="entry name" value="THIOREDOXIN_2"/>
    <property type="match status" value="1"/>
</dbReference>
<organism evidence="6 7">
    <name type="scientific">Capnocytophaga ochracea</name>
    <dbReference type="NCBI Taxonomy" id="1018"/>
    <lineage>
        <taxon>Bacteria</taxon>
        <taxon>Pseudomonadati</taxon>
        <taxon>Bacteroidota</taxon>
        <taxon>Flavobacteriia</taxon>
        <taxon>Flavobacteriales</taxon>
        <taxon>Flavobacteriaceae</taxon>
        <taxon>Capnocytophaga</taxon>
    </lineage>
</organism>
<dbReference type="InterPro" id="IPR050553">
    <property type="entry name" value="Thioredoxin_ResA/DsbE_sf"/>
</dbReference>
<reference evidence="6 7" key="1">
    <citation type="submission" date="2018-06" db="EMBL/GenBank/DDBJ databases">
        <authorList>
            <consortium name="Pathogen Informatics"/>
            <person name="Doyle S."/>
        </authorList>
    </citation>
    <scope>NUCLEOTIDE SEQUENCE [LARGE SCALE GENOMIC DNA]</scope>
    <source>
        <strain evidence="6 7">NCTC11546</strain>
    </source>
</reference>
<dbReference type="GO" id="GO:0030313">
    <property type="term" value="C:cell envelope"/>
    <property type="evidence" value="ECO:0007669"/>
    <property type="project" value="UniProtKB-SubCell"/>
</dbReference>
<keyword evidence="4" id="KW-0676">Redox-active center</keyword>
<protein>
    <submittedName>
        <fullName evidence="6">Thiol-disulfide oxidoreductase resA</fullName>
    </submittedName>
</protein>
<name>A0A2X2RHW8_CAPOC</name>
<dbReference type="SUPFAM" id="SSF52833">
    <property type="entry name" value="Thioredoxin-like"/>
    <property type="match status" value="1"/>
</dbReference>
<dbReference type="CDD" id="cd02966">
    <property type="entry name" value="TlpA_like_family"/>
    <property type="match status" value="1"/>
</dbReference>
<evidence type="ECO:0000313" key="7">
    <source>
        <dbReference type="Proteomes" id="UP000249891"/>
    </source>
</evidence>
<proteinExistence type="predicted"/>
<dbReference type="Pfam" id="PF08534">
    <property type="entry name" value="Redoxin"/>
    <property type="match status" value="1"/>
</dbReference>
<dbReference type="PANTHER" id="PTHR42852:SF6">
    <property type="entry name" value="THIOL:DISULFIDE INTERCHANGE PROTEIN DSBE"/>
    <property type="match status" value="1"/>
</dbReference>